<reference evidence="3 4" key="1">
    <citation type="submission" date="2013-04" db="EMBL/GenBank/DDBJ databases">
        <title>The Genome Sequence of Treponema vincentii F0403.</title>
        <authorList>
            <consortium name="The Broad Institute Genomics Platform"/>
            <person name="Earl A."/>
            <person name="Ward D."/>
            <person name="Feldgarden M."/>
            <person name="Gevers D."/>
            <person name="Leonetti C."/>
            <person name="Izard J."/>
            <person name="Walker B."/>
            <person name="Young S."/>
            <person name="Zeng Q."/>
            <person name="Gargeya S."/>
            <person name="Fitzgerald M."/>
            <person name="Haas B."/>
            <person name="Abouelleil A."/>
            <person name="Allen A.W."/>
            <person name="Alvarado L."/>
            <person name="Arachchi H.M."/>
            <person name="Berlin A.M."/>
            <person name="Chapman S.B."/>
            <person name="Gainer-Dewar J."/>
            <person name="Goldberg J."/>
            <person name="Griggs A."/>
            <person name="Gujja S."/>
            <person name="Hansen M."/>
            <person name="Howarth C."/>
            <person name="Imamovic A."/>
            <person name="Ireland A."/>
            <person name="Larimer J."/>
            <person name="McCowan C."/>
            <person name="Murphy C."/>
            <person name="Pearson M."/>
            <person name="Poon T.W."/>
            <person name="Priest M."/>
            <person name="Roberts A."/>
            <person name="Saif S."/>
            <person name="Shea T."/>
            <person name="Sisk P."/>
            <person name="Sykes S."/>
            <person name="Wortman J."/>
            <person name="Nusbaum C."/>
            <person name="Birren B."/>
        </authorList>
    </citation>
    <scope>NUCLEOTIDE SEQUENCE [LARGE SCALE GENOMIC DNA]</scope>
    <source>
        <strain evidence="3 4">F0403</strain>
    </source>
</reference>
<protein>
    <recommendedName>
        <fullName evidence="2">IrrE N-terminal-like domain-containing protein</fullName>
    </recommendedName>
</protein>
<dbReference type="Pfam" id="PF06114">
    <property type="entry name" value="Peptidase_M78"/>
    <property type="match status" value="1"/>
</dbReference>
<keyword evidence="4" id="KW-1185">Reference proteome</keyword>
<dbReference type="GeneID" id="301461545"/>
<accession>S3MCN9</accession>
<dbReference type="Gene3D" id="1.10.10.2910">
    <property type="match status" value="1"/>
</dbReference>
<dbReference type="PATRIC" id="fig|1125702.3.peg.1437"/>
<dbReference type="AlphaFoldDB" id="S3MCN9"/>
<comment type="caution">
    <text evidence="3">The sequence shown here is derived from an EMBL/GenBank/DDBJ whole genome shotgun (WGS) entry which is preliminary data.</text>
</comment>
<dbReference type="RefSeq" id="WP_016518786.1">
    <property type="nucleotide sequence ID" value="NZ_KE332512.1"/>
</dbReference>
<dbReference type="Proteomes" id="UP000014605">
    <property type="component" value="Unassembled WGS sequence"/>
</dbReference>
<dbReference type="HOGENOM" id="CLU_1342758_0_0_12"/>
<sequence>METAELALDIEIRDKLRDTFKVSKEDIDAMLCFFRDKLKPEIKYRYLSHLVSTLEDMINTQEKRRILEEVAKAKELEETKETQSALQTLEEAISSKHYRLFVITLVPTIKTRKNATTRIIESNALIYYNSNLPEKDKRLLIAHELGHIVEHFIFKKDGSEGIASLFAYIAMLDKNNFYKDECSSYVFKSDVTIFNELTKVLNYN</sequence>
<feature type="domain" description="IrrE N-terminal-like" evidence="2">
    <location>
        <begin position="122"/>
        <end position="151"/>
    </location>
</feature>
<dbReference type="InterPro" id="IPR010359">
    <property type="entry name" value="IrrE_HExxH"/>
</dbReference>
<evidence type="ECO:0000259" key="2">
    <source>
        <dbReference type="Pfam" id="PF06114"/>
    </source>
</evidence>
<feature type="coiled-coil region" evidence="1">
    <location>
        <begin position="59"/>
        <end position="92"/>
    </location>
</feature>
<name>S3MCN9_9SPIR</name>
<proteinExistence type="predicted"/>
<evidence type="ECO:0000313" key="3">
    <source>
        <dbReference type="EMBL" id="EPF46804.1"/>
    </source>
</evidence>
<organism evidence="3 4">
    <name type="scientific">Treponema vincentii F0403</name>
    <dbReference type="NCBI Taxonomy" id="1125702"/>
    <lineage>
        <taxon>Bacteria</taxon>
        <taxon>Pseudomonadati</taxon>
        <taxon>Spirochaetota</taxon>
        <taxon>Spirochaetia</taxon>
        <taxon>Spirochaetales</taxon>
        <taxon>Treponemataceae</taxon>
        <taxon>Treponema</taxon>
    </lineage>
</organism>
<dbReference type="EMBL" id="ATFC01000008">
    <property type="protein sequence ID" value="EPF46804.1"/>
    <property type="molecule type" value="Genomic_DNA"/>
</dbReference>
<gene>
    <name evidence="3" type="ORF">HMPREF1222_01383</name>
</gene>
<evidence type="ECO:0000313" key="4">
    <source>
        <dbReference type="Proteomes" id="UP000014605"/>
    </source>
</evidence>
<keyword evidence="1" id="KW-0175">Coiled coil</keyword>
<evidence type="ECO:0000256" key="1">
    <source>
        <dbReference type="SAM" id="Coils"/>
    </source>
</evidence>